<sequence>MNIETGTWVLVADGEKYLLLRNIGDAELIDLRVMRHEEQDNPPTREQGADRPGRLGDPGGRGRSAVEETDWNRLEKERFAKDLAEQLRVWALANRFPRLVVVADPRTLGVLRPEFHKAVTERLVAEIDKDLTGAPISEIEASLKAA</sequence>
<dbReference type="AlphaFoldDB" id="A0A2W5NB84"/>
<protein>
    <submittedName>
        <fullName evidence="2">Host attachment protein</fullName>
    </submittedName>
</protein>
<accession>A0A2W5NB84</accession>
<dbReference type="Proteomes" id="UP000249185">
    <property type="component" value="Unassembled WGS sequence"/>
</dbReference>
<feature type="region of interest" description="Disordered" evidence="1">
    <location>
        <begin position="35"/>
        <end position="69"/>
    </location>
</feature>
<dbReference type="EMBL" id="QFPW01000003">
    <property type="protein sequence ID" value="PZQ50756.1"/>
    <property type="molecule type" value="Genomic_DNA"/>
</dbReference>
<dbReference type="InterPro" id="IPR041374">
    <property type="entry name" value="BaeRF_family12"/>
</dbReference>
<comment type="caution">
    <text evidence="2">The sequence shown here is derived from an EMBL/GenBank/DDBJ whole genome shotgun (WGS) entry which is preliminary data.</text>
</comment>
<reference evidence="2 3" key="1">
    <citation type="submission" date="2017-08" db="EMBL/GenBank/DDBJ databases">
        <title>Infants hospitalized years apart are colonized by the same room-sourced microbial strains.</title>
        <authorList>
            <person name="Brooks B."/>
            <person name="Olm M.R."/>
            <person name="Firek B.A."/>
            <person name="Baker R."/>
            <person name="Thomas B.C."/>
            <person name="Morowitz M.J."/>
            <person name="Banfield J.F."/>
        </authorList>
    </citation>
    <scope>NUCLEOTIDE SEQUENCE [LARGE SCALE GENOMIC DNA]</scope>
    <source>
        <strain evidence="2">S2_005_002_R2_34</strain>
    </source>
</reference>
<evidence type="ECO:0000313" key="3">
    <source>
        <dbReference type="Proteomes" id="UP000249185"/>
    </source>
</evidence>
<name>A0A2W5NB84_RHOSU</name>
<organism evidence="2 3">
    <name type="scientific">Rhodovulum sulfidophilum</name>
    <name type="common">Rhodobacter sulfidophilus</name>
    <dbReference type="NCBI Taxonomy" id="35806"/>
    <lineage>
        <taxon>Bacteria</taxon>
        <taxon>Pseudomonadati</taxon>
        <taxon>Pseudomonadota</taxon>
        <taxon>Alphaproteobacteria</taxon>
        <taxon>Rhodobacterales</taxon>
        <taxon>Paracoccaceae</taxon>
        <taxon>Rhodovulum</taxon>
    </lineage>
</organism>
<gene>
    <name evidence="2" type="ORF">DI556_06465</name>
</gene>
<evidence type="ECO:0000313" key="2">
    <source>
        <dbReference type="EMBL" id="PZQ50756.1"/>
    </source>
</evidence>
<proteinExistence type="predicted"/>
<evidence type="ECO:0000256" key="1">
    <source>
        <dbReference type="SAM" id="MobiDB-lite"/>
    </source>
</evidence>
<dbReference type="Pfam" id="PF18856">
    <property type="entry name" value="baeRF_family12"/>
    <property type="match status" value="1"/>
</dbReference>